<reference evidence="2 3" key="1">
    <citation type="submission" date="2019-04" db="EMBL/GenBank/DDBJ databases">
        <title>Comparative genomics and transcriptomics to analyze fruiting body development in filamentous ascomycetes.</title>
        <authorList>
            <consortium name="DOE Joint Genome Institute"/>
            <person name="Lutkenhaus R."/>
            <person name="Traeger S."/>
            <person name="Breuer J."/>
            <person name="Kuo A."/>
            <person name="Lipzen A."/>
            <person name="Pangilinan J."/>
            <person name="Dilworth D."/>
            <person name="Sandor L."/>
            <person name="Poggeler S."/>
            <person name="Barry K."/>
            <person name="Grigoriev I.V."/>
            <person name="Nowrousian M."/>
        </authorList>
    </citation>
    <scope>NUCLEOTIDE SEQUENCE [LARGE SCALE GENOMIC DNA]</scope>
    <source>
        <strain evidence="2 3">CBS 389.68</strain>
    </source>
</reference>
<evidence type="ECO:0000313" key="2">
    <source>
        <dbReference type="EMBL" id="TGZ80252.1"/>
    </source>
</evidence>
<dbReference type="OrthoDB" id="5590473at2759"/>
<evidence type="ECO:0000256" key="1">
    <source>
        <dbReference type="SAM" id="MobiDB-lite"/>
    </source>
</evidence>
<proteinExistence type="predicted"/>
<gene>
    <name evidence="2" type="ORF">EX30DRAFT_308005</name>
</gene>
<dbReference type="InterPro" id="IPR007681">
    <property type="entry name" value="Mog1"/>
</dbReference>
<dbReference type="PANTHER" id="PTHR15837:SF5">
    <property type="entry name" value="NYN DOMAIN-CONTAINING PROTEIN"/>
    <property type="match status" value="1"/>
</dbReference>
<name>A0A4S2MUJ4_9PEZI</name>
<feature type="non-terminal residue" evidence="2">
    <location>
        <position position="1"/>
    </location>
</feature>
<dbReference type="GO" id="GO:0006606">
    <property type="term" value="P:protein import into nucleus"/>
    <property type="evidence" value="ECO:0007669"/>
    <property type="project" value="TreeGrafter"/>
</dbReference>
<dbReference type="AlphaFoldDB" id="A0A4S2MUJ4"/>
<dbReference type="PANTHER" id="PTHR15837">
    <property type="entry name" value="RAN GUANINE NUCLEOTIDE RELEASE FACTOR"/>
    <property type="match status" value="1"/>
</dbReference>
<dbReference type="Gene3D" id="3.40.50.1010">
    <property type="entry name" value="5'-nuclease"/>
    <property type="match status" value="1"/>
</dbReference>
<dbReference type="GO" id="GO:0005634">
    <property type="term" value="C:nucleus"/>
    <property type="evidence" value="ECO:0007669"/>
    <property type="project" value="TreeGrafter"/>
</dbReference>
<dbReference type="GO" id="GO:0005085">
    <property type="term" value="F:guanyl-nucleotide exchange factor activity"/>
    <property type="evidence" value="ECO:0007669"/>
    <property type="project" value="TreeGrafter"/>
</dbReference>
<dbReference type="InParanoid" id="A0A4S2MUJ4"/>
<dbReference type="CDD" id="cd18724">
    <property type="entry name" value="PIN_LabA-like"/>
    <property type="match status" value="1"/>
</dbReference>
<dbReference type="STRING" id="341454.A0A4S2MUJ4"/>
<dbReference type="EMBL" id="ML220126">
    <property type="protein sequence ID" value="TGZ80252.1"/>
    <property type="molecule type" value="Genomic_DNA"/>
</dbReference>
<dbReference type="GO" id="GO:0031267">
    <property type="term" value="F:small GTPase binding"/>
    <property type="evidence" value="ECO:0007669"/>
    <property type="project" value="TreeGrafter"/>
</dbReference>
<dbReference type="Proteomes" id="UP000298138">
    <property type="component" value="Unassembled WGS sequence"/>
</dbReference>
<feature type="region of interest" description="Disordered" evidence="1">
    <location>
        <begin position="130"/>
        <end position="151"/>
    </location>
</feature>
<keyword evidence="3" id="KW-1185">Reference proteome</keyword>
<organism evidence="2 3">
    <name type="scientific">Ascodesmis nigricans</name>
    <dbReference type="NCBI Taxonomy" id="341454"/>
    <lineage>
        <taxon>Eukaryota</taxon>
        <taxon>Fungi</taxon>
        <taxon>Dikarya</taxon>
        <taxon>Ascomycota</taxon>
        <taxon>Pezizomycotina</taxon>
        <taxon>Pezizomycetes</taxon>
        <taxon>Pezizales</taxon>
        <taxon>Ascodesmidaceae</taxon>
        <taxon>Ascodesmis</taxon>
    </lineage>
</organism>
<feature type="compositionally biased region" description="Polar residues" evidence="1">
    <location>
        <begin position="136"/>
        <end position="147"/>
    </location>
</feature>
<evidence type="ECO:0000313" key="3">
    <source>
        <dbReference type="Proteomes" id="UP000298138"/>
    </source>
</evidence>
<accession>A0A4S2MUJ4</accession>
<protein>
    <submittedName>
        <fullName evidence="2">Uncharacterized protein</fullName>
    </submittedName>
</protein>
<sequence>KKPVIKSSISWEQRKSVLVQKLLNQFPDNKSTILKPSRSDSTQRQSNDIHVFVDNSNISIGFIDHIKASRGLKTVNISRPVLSFRALSLILERGRPAVRRVLVGSAPFTREMIEAKEIGYETSVLERVEKDRPDNGQRSASSGSDTAANKIRRRKVEQGVDEILHMKICESLLDHNPSTVVLASGDGNIAEYSPGFFKAIERCLDRNWRVEVVAFKNSLNSVYRNKEFRKKWKGKFRVILLDDFAEDMLS</sequence>